<feature type="transmembrane region" description="Helical" evidence="1">
    <location>
        <begin position="103"/>
        <end position="121"/>
    </location>
</feature>
<dbReference type="Proteomes" id="UP000248616">
    <property type="component" value="Unassembled WGS sequence"/>
</dbReference>
<keyword evidence="1" id="KW-0472">Membrane</keyword>
<comment type="caution">
    <text evidence="2">The sequence shown here is derived from an EMBL/GenBank/DDBJ whole genome shotgun (WGS) entry which is preliminary data.</text>
</comment>
<dbReference type="AlphaFoldDB" id="A0A2W7C1D5"/>
<keyword evidence="1" id="KW-1133">Transmembrane helix</keyword>
<evidence type="ECO:0000313" key="2">
    <source>
        <dbReference type="EMBL" id="PZV36895.1"/>
    </source>
</evidence>
<keyword evidence="3" id="KW-1185">Reference proteome</keyword>
<dbReference type="EMBL" id="MZXV01000040">
    <property type="protein sequence ID" value="PZV36895.1"/>
    <property type="molecule type" value="Genomic_DNA"/>
</dbReference>
<evidence type="ECO:0000256" key="1">
    <source>
        <dbReference type="SAM" id="Phobius"/>
    </source>
</evidence>
<organism evidence="2 3">
    <name type="scientific">Mesorhizobium kowhaii</name>
    <dbReference type="NCBI Taxonomy" id="1300272"/>
    <lineage>
        <taxon>Bacteria</taxon>
        <taxon>Pseudomonadati</taxon>
        <taxon>Pseudomonadota</taxon>
        <taxon>Alphaproteobacteria</taxon>
        <taxon>Hyphomicrobiales</taxon>
        <taxon>Phyllobacteriaceae</taxon>
        <taxon>Mesorhizobium</taxon>
    </lineage>
</organism>
<sequence>MTTLFAPQWENEPSKIAISDVKFISVLRMTAPQFISLFTNGIFSIQKPIVMRPRFSSRYTATNRMSTMFGKVGHGLAPSKFTHVIVGHVSVIRPKMAQYIGRAFNTFFVTLFAAVTTNILSI</sequence>
<name>A0A2W7C1D5_9HYPH</name>
<evidence type="ECO:0000313" key="3">
    <source>
        <dbReference type="Proteomes" id="UP000248616"/>
    </source>
</evidence>
<accession>A0A2W7C1D5</accession>
<keyword evidence="1" id="KW-0812">Transmembrane</keyword>
<protein>
    <submittedName>
        <fullName evidence="2">Uncharacterized protein</fullName>
    </submittedName>
</protein>
<reference evidence="3" key="1">
    <citation type="submission" date="2017-03" db="EMBL/GenBank/DDBJ databases">
        <authorList>
            <person name="Safronova V.I."/>
            <person name="Sazanova A.L."/>
            <person name="Chirak E.R."/>
        </authorList>
    </citation>
    <scope>NUCLEOTIDE SEQUENCE [LARGE SCALE GENOMIC DNA]</scope>
    <source>
        <strain evidence="3">Ach-343</strain>
    </source>
</reference>
<gene>
    <name evidence="2" type="ORF">B5V02_19530</name>
</gene>
<proteinExistence type="predicted"/>